<proteinExistence type="inferred from homology"/>
<dbReference type="HAMAP" id="MF_00724">
    <property type="entry name" value="FliE"/>
    <property type="match status" value="1"/>
</dbReference>
<dbReference type="AlphaFoldDB" id="A0A5R9GRT2"/>
<evidence type="ECO:0000256" key="5">
    <source>
        <dbReference type="NCBIfam" id="TIGR00205"/>
    </source>
</evidence>
<keyword evidence="3 4" id="KW-0975">Bacterial flagellum</keyword>
<evidence type="ECO:0000256" key="3">
    <source>
        <dbReference type="ARBA" id="ARBA00023143"/>
    </source>
</evidence>
<dbReference type="NCBIfam" id="TIGR00205">
    <property type="entry name" value="fliE"/>
    <property type="match status" value="1"/>
</dbReference>
<accession>A0A5R9GRT2</accession>
<evidence type="ECO:0000256" key="4">
    <source>
        <dbReference type="HAMAP-Rule" id="MF_00724"/>
    </source>
</evidence>
<evidence type="ECO:0000313" key="7">
    <source>
        <dbReference type="EMBL" id="TLS68956.1"/>
    </source>
</evidence>
<evidence type="ECO:0000256" key="2">
    <source>
        <dbReference type="ARBA" id="ARBA00009272"/>
    </source>
</evidence>
<dbReference type="GO" id="GO:0005198">
    <property type="term" value="F:structural molecule activity"/>
    <property type="evidence" value="ECO:0007669"/>
    <property type="project" value="UniProtKB-UniRule"/>
</dbReference>
<comment type="similarity">
    <text evidence="2 4">Belongs to the FliE family.</text>
</comment>
<dbReference type="PRINTS" id="PR01006">
    <property type="entry name" value="FLGHOOKFLIE"/>
</dbReference>
<organism evidence="7 8">
    <name type="scientific">Mariprofundus erugo</name>
    <dbReference type="NCBI Taxonomy" id="2528639"/>
    <lineage>
        <taxon>Bacteria</taxon>
        <taxon>Pseudomonadati</taxon>
        <taxon>Pseudomonadota</taxon>
        <taxon>Candidatius Mariprofundia</taxon>
        <taxon>Mariprofundales</taxon>
        <taxon>Mariprofundaceae</taxon>
        <taxon>Mariprofundus</taxon>
    </lineage>
</organism>
<evidence type="ECO:0000313" key="8">
    <source>
        <dbReference type="Proteomes" id="UP000306585"/>
    </source>
</evidence>
<dbReference type="PANTHER" id="PTHR34653">
    <property type="match status" value="1"/>
</dbReference>
<evidence type="ECO:0000256" key="1">
    <source>
        <dbReference type="ARBA" id="ARBA00004117"/>
    </source>
</evidence>
<dbReference type="GO" id="GO:0003774">
    <property type="term" value="F:cytoskeletal motor activity"/>
    <property type="evidence" value="ECO:0007669"/>
    <property type="project" value="InterPro"/>
</dbReference>
<keyword evidence="7" id="KW-0282">Flagellum</keyword>
<comment type="subcellular location">
    <subcellularLocation>
        <location evidence="1 4">Bacterial flagellum basal body</location>
    </subcellularLocation>
</comment>
<feature type="region of interest" description="Disordered" evidence="6">
    <location>
        <begin position="1"/>
        <end position="29"/>
    </location>
</feature>
<dbReference type="GO" id="GO:0009425">
    <property type="term" value="C:bacterial-type flagellum basal body"/>
    <property type="evidence" value="ECO:0007669"/>
    <property type="project" value="UniProtKB-SubCell"/>
</dbReference>
<sequence length="100" mass="10746">MSIQAYGPLSGINPGNKMQDAGKSEGGNNNFAAVLKNYTEQLNHTEKQADAAAQNLATGKGGNTSETLLAIEKADISFQMMMGVRNKLVDAYHEISRMQV</sequence>
<keyword evidence="8" id="KW-1185">Reference proteome</keyword>
<keyword evidence="7" id="KW-0969">Cilium</keyword>
<dbReference type="Pfam" id="PF02049">
    <property type="entry name" value="FliE"/>
    <property type="match status" value="1"/>
</dbReference>
<protein>
    <recommendedName>
        <fullName evidence="4 5">Flagellar hook-basal body complex protein FliE</fullName>
    </recommendedName>
</protein>
<keyword evidence="7" id="KW-0966">Cell projection</keyword>
<gene>
    <name evidence="4 7" type="primary">fliE</name>
    <name evidence="7" type="ORF">FEF65_00170</name>
</gene>
<dbReference type="EMBL" id="VBRY01000001">
    <property type="protein sequence ID" value="TLS68956.1"/>
    <property type="molecule type" value="Genomic_DNA"/>
</dbReference>
<dbReference type="InterPro" id="IPR001624">
    <property type="entry name" value="FliE"/>
</dbReference>
<dbReference type="GO" id="GO:0071973">
    <property type="term" value="P:bacterial-type flagellum-dependent cell motility"/>
    <property type="evidence" value="ECO:0007669"/>
    <property type="project" value="InterPro"/>
</dbReference>
<dbReference type="RefSeq" id="WP_138237772.1">
    <property type="nucleotide sequence ID" value="NZ_VBRY01000001.1"/>
</dbReference>
<dbReference type="OrthoDB" id="285952at2"/>
<evidence type="ECO:0000256" key="6">
    <source>
        <dbReference type="SAM" id="MobiDB-lite"/>
    </source>
</evidence>
<name>A0A5R9GRT2_9PROT</name>
<comment type="caution">
    <text evidence="7">The sequence shown here is derived from an EMBL/GenBank/DDBJ whole genome shotgun (WGS) entry which is preliminary data.</text>
</comment>
<dbReference type="Proteomes" id="UP000306585">
    <property type="component" value="Unassembled WGS sequence"/>
</dbReference>
<dbReference type="PANTHER" id="PTHR34653:SF1">
    <property type="entry name" value="FLAGELLAR HOOK-BASAL BODY COMPLEX PROTEIN FLIE"/>
    <property type="match status" value="1"/>
</dbReference>
<reference evidence="7 8" key="1">
    <citation type="journal article" date="2019" name="Appl. Environ. Microbiol.">
        <title>Environmental Evidence and Genomic Insight of Iron-oxidizing Bacteria Preference Towards More Corrosion Resistant Stainless Steel at Higher Salinities.</title>
        <authorList>
            <person name="Garrison C.E."/>
            <person name="Price K.A."/>
            <person name="Field E.K."/>
        </authorList>
    </citation>
    <scope>NUCLEOTIDE SEQUENCE [LARGE SCALE GENOMIC DNA]</scope>
    <source>
        <strain evidence="7 8">P3</strain>
    </source>
</reference>